<dbReference type="AlphaFoldDB" id="A0A922CQL4"/>
<dbReference type="OrthoDB" id="7478817at2759"/>
<feature type="compositionally biased region" description="Low complexity" evidence="1">
    <location>
        <begin position="433"/>
        <end position="445"/>
    </location>
</feature>
<keyword evidence="2" id="KW-0472">Membrane</keyword>
<organism evidence="4 5">
    <name type="scientific">Manduca sexta</name>
    <name type="common">Tobacco hawkmoth</name>
    <name type="synonym">Tobacco hornworm</name>
    <dbReference type="NCBI Taxonomy" id="7130"/>
    <lineage>
        <taxon>Eukaryota</taxon>
        <taxon>Metazoa</taxon>
        <taxon>Ecdysozoa</taxon>
        <taxon>Arthropoda</taxon>
        <taxon>Hexapoda</taxon>
        <taxon>Insecta</taxon>
        <taxon>Pterygota</taxon>
        <taxon>Neoptera</taxon>
        <taxon>Endopterygota</taxon>
        <taxon>Lepidoptera</taxon>
        <taxon>Glossata</taxon>
        <taxon>Ditrysia</taxon>
        <taxon>Bombycoidea</taxon>
        <taxon>Sphingidae</taxon>
        <taxon>Sphinginae</taxon>
        <taxon>Sphingini</taxon>
        <taxon>Manduca</taxon>
    </lineage>
</organism>
<evidence type="ECO:0000256" key="1">
    <source>
        <dbReference type="SAM" id="MobiDB-lite"/>
    </source>
</evidence>
<feature type="chain" id="PRO_5036974264" evidence="3">
    <location>
        <begin position="22"/>
        <end position="653"/>
    </location>
</feature>
<feature type="region of interest" description="Disordered" evidence="1">
    <location>
        <begin position="615"/>
        <end position="640"/>
    </location>
</feature>
<evidence type="ECO:0000313" key="4">
    <source>
        <dbReference type="EMBL" id="KAG6454684.1"/>
    </source>
</evidence>
<name>A0A922CQL4_MANSE</name>
<keyword evidence="2" id="KW-0812">Transmembrane</keyword>
<sequence>MFPVAFVILWIVSSRIYLSVCTNCTDERQKMILKYDSVVLNGVSTLICESTEFHLKDKWPTVIILSGTQKVWKHKCYYDNRKEWDVTTFINTPEGAVGNVTTFVKGLSKKHSCIFYLHKNINMIEPQVQLEDGNYTKLNCSFKIHMKYNWKNLTLHINSEPMKIKPVFDLKEVDTKYVYEFVENELVNVQCNKPTQEHGRLHFVYSRNNFNYSSDIKSRDSVSFDVLLGIKQNYSHVDCVFSKQSDTITLRIYFLLINRKAIRVNGLAIRRQGDNLFYEYDQDLPSVCCVDTIVTLINKTDKYQEFDAQAKCSVEGKNKTLIITKNIPASGFFIEGLSIKNLVLKTCDAKFCLIYYEYTDGDVLKLKGSSDNVICDRNDYLSSNGYYVLPMKFDDDMKSITCFIAGNTDHKTTVKFLVSEKTKEDQNPEITAGDDSNGSSEDSNNIATGSNSGYSPTKGENFFEDHLKLLVGIGLFLIILLLVLASVVCLLRKRRKPTTEGVQSDVDYVNLDHKNIEQFPKRLNTDVYLKPEESSDYSVPVDNSIDANLYSVPYKPKPNEELYAKPVPKNQRYVNGDEVKYAAIVFKKPECTYSNVNKKGNTECAYAQVQVRPEDMYAQAQPKGERNKGSHPTDLNSADYVEPSYCEVGALRK</sequence>
<keyword evidence="3" id="KW-0732">Signal</keyword>
<evidence type="ECO:0000256" key="2">
    <source>
        <dbReference type="SAM" id="Phobius"/>
    </source>
</evidence>
<proteinExistence type="predicted"/>
<evidence type="ECO:0000256" key="3">
    <source>
        <dbReference type="SAM" id="SignalP"/>
    </source>
</evidence>
<gene>
    <name evidence="4" type="ORF">O3G_MSEX008816</name>
</gene>
<reference evidence="4" key="1">
    <citation type="journal article" date="2016" name="Insect Biochem. Mol. Biol.">
        <title>Multifaceted biological insights from a draft genome sequence of the tobacco hornworm moth, Manduca sexta.</title>
        <authorList>
            <person name="Kanost M.R."/>
            <person name="Arrese E.L."/>
            <person name="Cao X."/>
            <person name="Chen Y.R."/>
            <person name="Chellapilla S."/>
            <person name="Goldsmith M.R."/>
            <person name="Grosse-Wilde E."/>
            <person name="Heckel D.G."/>
            <person name="Herndon N."/>
            <person name="Jiang H."/>
            <person name="Papanicolaou A."/>
            <person name="Qu J."/>
            <person name="Soulages J.L."/>
            <person name="Vogel H."/>
            <person name="Walters J."/>
            <person name="Waterhouse R.M."/>
            <person name="Ahn S.J."/>
            <person name="Almeida F.C."/>
            <person name="An C."/>
            <person name="Aqrawi P."/>
            <person name="Bretschneider A."/>
            <person name="Bryant W.B."/>
            <person name="Bucks S."/>
            <person name="Chao H."/>
            <person name="Chevignon G."/>
            <person name="Christen J.M."/>
            <person name="Clarke D.F."/>
            <person name="Dittmer N.T."/>
            <person name="Ferguson L.C.F."/>
            <person name="Garavelou S."/>
            <person name="Gordon K.H.J."/>
            <person name="Gunaratna R.T."/>
            <person name="Han Y."/>
            <person name="Hauser F."/>
            <person name="He Y."/>
            <person name="Heidel-Fischer H."/>
            <person name="Hirsh A."/>
            <person name="Hu Y."/>
            <person name="Jiang H."/>
            <person name="Kalra D."/>
            <person name="Klinner C."/>
            <person name="Konig C."/>
            <person name="Kovar C."/>
            <person name="Kroll A.R."/>
            <person name="Kuwar S.S."/>
            <person name="Lee S.L."/>
            <person name="Lehman R."/>
            <person name="Li K."/>
            <person name="Li Z."/>
            <person name="Liang H."/>
            <person name="Lovelace S."/>
            <person name="Lu Z."/>
            <person name="Mansfield J.H."/>
            <person name="McCulloch K.J."/>
            <person name="Mathew T."/>
            <person name="Morton B."/>
            <person name="Muzny D.M."/>
            <person name="Neunemann D."/>
            <person name="Ongeri F."/>
            <person name="Pauchet Y."/>
            <person name="Pu L.L."/>
            <person name="Pyrousis I."/>
            <person name="Rao X.J."/>
            <person name="Redding A."/>
            <person name="Roesel C."/>
            <person name="Sanchez-Gracia A."/>
            <person name="Schaack S."/>
            <person name="Shukla A."/>
            <person name="Tetreau G."/>
            <person name="Wang Y."/>
            <person name="Xiong G.H."/>
            <person name="Traut W."/>
            <person name="Walsh T.K."/>
            <person name="Worley K.C."/>
            <person name="Wu D."/>
            <person name="Wu W."/>
            <person name="Wu Y.Q."/>
            <person name="Zhang X."/>
            <person name="Zou Z."/>
            <person name="Zucker H."/>
            <person name="Briscoe A.D."/>
            <person name="Burmester T."/>
            <person name="Clem R.J."/>
            <person name="Feyereisen R."/>
            <person name="Grimmelikhuijzen C.J.P."/>
            <person name="Hamodrakas S.J."/>
            <person name="Hansson B.S."/>
            <person name="Huguet E."/>
            <person name="Jermiin L.S."/>
            <person name="Lan Q."/>
            <person name="Lehman H.K."/>
            <person name="Lorenzen M."/>
            <person name="Merzendorfer H."/>
            <person name="Michalopoulos I."/>
            <person name="Morton D.B."/>
            <person name="Muthukrishnan S."/>
            <person name="Oakeshott J.G."/>
            <person name="Palmer W."/>
            <person name="Park Y."/>
            <person name="Passarelli A.L."/>
            <person name="Rozas J."/>
            <person name="Schwartz L.M."/>
            <person name="Smith W."/>
            <person name="Southgate A."/>
            <person name="Vilcinskas A."/>
            <person name="Vogt R."/>
            <person name="Wang P."/>
            <person name="Werren J."/>
            <person name="Yu X.Q."/>
            <person name="Zhou J.J."/>
            <person name="Brown S.J."/>
            <person name="Scherer S.E."/>
            <person name="Richards S."/>
            <person name="Blissard G.W."/>
        </authorList>
    </citation>
    <scope>NUCLEOTIDE SEQUENCE</scope>
</reference>
<dbReference type="Proteomes" id="UP000791440">
    <property type="component" value="Unassembled WGS sequence"/>
</dbReference>
<evidence type="ECO:0000313" key="5">
    <source>
        <dbReference type="Proteomes" id="UP000791440"/>
    </source>
</evidence>
<dbReference type="EMBL" id="JH668472">
    <property type="protein sequence ID" value="KAG6454684.1"/>
    <property type="molecule type" value="Genomic_DNA"/>
</dbReference>
<feature type="region of interest" description="Disordered" evidence="1">
    <location>
        <begin position="420"/>
        <end position="452"/>
    </location>
</feature>
<keyword evidence="5" id="KW-1185">Reference proteome</keyword>
<feature type="transmembrane region" description="Helical" evidence="2">
    <location>
        <begin position="469"/>
        <end position="491"/>
    </location>
</feature>
<reference evidence="4" key="2">
    <citation type="submission" date="2020-12" db="EMBL/GenBank/DDBJ databases">
        <authorList>
            <person name="Kanost M."/>
        </authorList>
    </citation>
    <scope>NUCLEOTIDE SEQUENCE</scope>
</reference>
<accession>A0A922CQL4</accession>
<comment type="caution">
    <text evidence="4">The sequence shown here is derived from an EMBL/GenBank/DDBJ whole genome shotgun (WGS) entry which is preliminary data.</text>
</comment>
<keyword evidence="2" id="KW-1133">Transmembrane helix</keyword>
<protein>
    <submittedName>
        <fullName evidence="4">Uncharacterized protein</fullName>
    </submittedName>
</protein>
<feature type="signal peptide" evidence="3">
    <location>
        <begin position="1"/>
        <end position="21"/>
    </location>
</feature>